<sequence length="89" mass="9764">MSEYIKAPNKRKGNIGLLSALKKVHGCPSYVRRTREAAALVIHRPSSVAVGFLVCRDTPYTSQAAATESKRLCQNQLNTPIKVRDVVLA</sequence>
<protein>
    <submittedName>
        <fullName evidence="1">Uncharacterized protein</fullName>
    </submittedName>
</protein>
<organism evidence="1 2">
    <name type="scientific">Acanthoscelides obtectus</name>
    <name type="common">Bean weevil</name>
    <name type="synonym">Bruchus obtectus</name>
    <dbReference type="NCBI Taxonomy" id="200917"/>
    <lineage>
        <taxon>Eukaryota</taxon>
        <taxon>Metazoa</taxon>
        <taxon>Ecdysozoa</taxon>
        <taxon>Arthropoda</taxon>
        <taxon>Hexapoda</taxon>
        <taxon>Insecta</taxon>
        <taxon>Pterygota</taxon>
        <taxon>Neoptera</taxon>
        <taxon>Endopterygota</taxon>
        <taxon>Coleoptera</taxon>
        <taxon>Polyphaga</taxon>
        <taxon>Cucujiformia</taxon>
        <taxon>Chrysomeloidea</taxon>
        <taxon>Chrysomelidae</taxon>
        <taxon>Bruchinae</taxon>
        <taxon>Bruchini</taxon>
        <taxon>Acanthoscelides</taxon>
    </lineage>
</organism>
<gene>
    <name evidence="1" type="ORF">ACAOBT_LOCUS23806</name>
</gene>
<evidence type="ECO:0000313" key="1">
    <source>
        <dbReference type="EMBL" id="CAH1997526.1"/>
    </source>
</evidence>
<dbReference type="AlphaFoldDB" id="A0A9P0LSN2"/>
<dbReference type="Proteomes" id="UP001152888">
    <property type="component" value="Unassembled WGS sequence"/>
</dbReference>
<reference evidence="1" key="1">
    <citation type="submission" date="2022-03" db="EMBL/GenBank/DDBJ databases">
        <authorList>
            <person name="Sayadi A."/>
        </authorList>
    </citation>
    <scope>NUCLEOTIDE SEQUENCE</scope>
</reference>
<proteinExistence type="predicted"/>
<dbReference type="EMBL" id="CAKOFQ010007292">
    <property type="protein sequence ID" value="CAH1997526.1"/>
    <property type="molecule type" value="Genomic_DNA"/>
</dbReference>
<name>A0A9P0LSN2_ACAOB</name>
<keyword evidence="2" id="KW-1185">Reference proteome</keyword>
<accession>A0A9P0LSN2</accession>
<comment type="caution">
    <text evidence="1">The sequence shown here is derived from an EMBL/GenBank/DDBJ whole genome shotgun (WGS) entry which is preliminary data.</text>
</comment>
<evidence type="ECO:0000313" key="2">
    <source>
        <dbReference type="Proteomes" id="UP001152888"/>
    </source>
</evidence>